<reference evidence="6 7" key="1">
    <citation type="journal article" date="2010" name="J. Bacteriol.">
        <title>Genome sequences of Oceanicola granulosus HTCC2516(T) and Oceanicola batsensis HTCC2597(TDelta).</title>
        <authorList>
            <person name="Thrash J.C."/>
            <person name="Cho J.C."/>
            <person name="Vergin K.L."/>
            <person name="Giovannoni S.J."/>
        </authorList>
    </citation>
    <scope>NUCLEOTIDE SEQUENCE [LARGE SCALE GENOMIC DNA]</scope>
    <source>
        <strain evidence="7">ATCC BAA-863 / DSM 15984 / KCTC 12145 / HTCC2597</strain>
    </source>
</reference>
<name>A3U254_PSEBH</name>
<comment type="similarity">
    <text evidence="1">Belongs to the Gfa family.</text>
</comment>
<feature type="domain" description="CENP-V/GFA" evidence="5">
    <location>
        <begin position="1"/>
        <end position="104"/>
    </location>
</feature>
<evidence type="ECO:0000313" key="7">
    <source>
        <dbReference type="Proteomes" id="UP000004318"/>
    </source>
</evidence>
<proteinExistence type="inferred from homology"/>
<keyword evidence="7" id="KW-1185">Reference proteome</keyword>
<dbReference type="HOGENOM" id="CLU_055491_6_2_5"/>
<dbReference type="PROSITE" id="PS51891">
    <property type="entry name" value="CENP_V_GFA"/>
    <property type="match status" value="1"/>
</dbReference>
<dbReference type="EMBL" id="AAMO01000011">
    <property type="protein sequence ID" value="EAQ01654.1"/>
    <property type="molecule type" value="Genomic_DNA"/>
</dbReference>
<dbReference type="AlphaFoldDB" id="A3U254"/>
<gene>
    <name evidence="6" type="ORF">OB2597_14461</name>
</gene>
<dbReference type="GO" id="GO:0046872">
    <property type="term" value="F:metal ion binding"/>
    <property type="evidence" value="ECO:0007669"/>
    <property type="project" value="UniProtKB-KW"/>
</dbReference>
<keyword evidence="4" id="KW-0456">Lyase</keyword>
<dbReference type="Proteomes" id="UP000004318">
    <property type="component" value="Unassembled WGS sequence"/>
</dbReference>
<dbReference type="eggNOG" id="COG3791">
    <property type="taxonomic scope" value="Bacteria"/>
</dbReference>
<accession>A3U254</accession>
<dbReference type="Gene3D" id="3.90.1590.10">
    <property type="entry name" value="glutathione-dependent formaldehyde- activating enzyme (gfa)"/>
    <property type="match status" value="1"/>
</dbReference>
<dbReference type="InterPro" id="IPR011057">
    <property type="entry name" value="Mss4-like_sf"/>
</dbReference>
<sequence>MTGKTFYNAQCHCRECQYISGGGPNFFMMCKAEDYRITRGAPRAFTRPDLDRAVTRHFCPTCGTHLNTKPRPGLMVIKVGTLDDMSNYPGPETAIYMCDTQPFHVLAEGVTQHDRLAPKA</sequence>
<organism evidence="6 7">
    <name type="scientific">Pseudooceanicola batsensis (strain ATCC BAA-863 / DSM 15984 / KCTC 12145 / HTCC2597)</name>
    <name type="common">Oceanicola batsensis</name>
    <dbReference type="NCBI Taxonomy" id="252305"/>
    <lineage>
        <taxon>Bacteria</taxon>
        <taxon>Pseudomonadati</taxon>
        <taxon>Pseudomonadota</taxon>
        <taxon>Alphaproteobacteria</taxon>
        <taxon>Rhodobacterales</taxon>
        <taxon>Paracoccaceae</taxon>
        <taxon>Pseudooceanicola</taxon>
    </lineage>
</organism>
<dbReference type="STRING" id="252305.OB2597_14461"/>
<evidence type="ECO:0000259" key="5">
    <source>
        <dbReference type="PROSITE" id="PS51891"/>
    </source>
</evidence>
<dbReference type="Pfam" id="PF04828">
    <property type="entry name" value="GFA"/>
    <property type="match status" value="1"/>
</dbReference>
<keyword evidence="2" id="KW-0479">Metal-binding</keyword>
<evidence type="ECO:0000256" key="1">
    <source>
        <dbReference type="ARBA" id="ARBA00005495"/>
    </source>
</evidence>
<dbReference type="PANTHER" id="PTHR33337:SF40">
    <property type="entry name" value="CENP-V_GFA DOMAIN-CONTAINING PROTEIN-RELATED"/>
    <property type="match status" value="1"/>
</dbReference>
<dbReference type="InterPro" id="IPR006913">
    <property type="entry name" value="CENP-V/GFA"/>
</dbReference>
<evidence type="ECO:0000256" key="4">
    <source>
        <dbReference type="ARBA" id="ARBA00023239"/>
    </source>
</evidence>
<protein>
    <recommendedName>
        <fullName evidence="5">CENP-V/GFA domain-containing protein</fullName>
    </recommendedName>
</protein>
<dbReference type="SUPFAM" id="SSF51316">
    <property type="entry name" value="Mss4-like"/>
    <property type="match status" value="1"/>
</dbReference>
<keyword evidence="3" id="KW-0862">Zinc</keyword>
<comment type="caution">
    <text evidence="6">The sequence shown here is derived from an EMBL/GenBank/DDBJ whole genome shotgun (WGS) entry which is preliminary data.</text>
</comment>
<evidence type="ECO:0000313" key="6">
    <source>
        <dbReference type="EMBL" id="EAQ01654.1"/>
    </source>
</evidence>
<dbReference type="PANTHER" id="PTHR33337">
    <property type="entry name" value="GFA DOMAIN-CONTAINING PROTEIN"/>
    <property type="match status" value="1"/>
</dbReference>
<evidence type="ECO:0000256" key="2">
    <source>
        <dbReference type="ARBA" id="ARBA00022723"/>
    </source>
</evidence>
<dbReference type="GO" id="GO:0016846">
    <property type="term" value="F:carbon-sulfur lyase activity"/>
    <property type="evidence" value="ECO:0007669"/>
    <property type="project" value="InterPro"/>
</dbReference>
<evidence type="ECO:0000256" key="3">
    <source>
        <dbReference type="ARBA" id="ARBA00022833"/>
    </source>
</evidence>